<gene>
    <name evidence="2" type="ORF">P2G67_05570</name>
</gene>
<dbReference type="EMBL" id="JARHUD010000003">
    <property type="protein sequence ID" value="MDF2095438.1"/>
    <property type="molecule type" value="Genomic_DNA"/>
</dbReference>
<comment type="caution">
    <text evidence="2">The sequence shown here is derived from an EMBL/GenBank/DDBJ whole genome shotgun (WGS) entry which is preliminary data.</text>
</comment>
<feature type="transmembrane region" description="Helical" evidence="1">
    <location>
        <begin position="7"/>
        <end position="25"/>
    </location>
</feature>
<protein>
    <submittedName>
        <fullName evidence="2">Uncharacterized protein</fullName>
    </submittedName>
</protein>
<dbReference type="Proteomes" id="UP001215503">
    <property type="component" value="Unassembled WGS sequence"/>
</dbReference>
<evidence type="ECO:0000256" key="1">
    <source>
        <dbReference type="SAM" id="Phobius"/>
    </source>
</evidence>
<keyword evidence="1" id="KW-1133">Transmembrane helix</keyword>
<keyword evidence="1" id="KW-0472">Membrane</keyword>
<organism evidence="2 3">
    <name type="scientific">Aquibaculum arenosum</name>
    <dbReference type="NCBI Taxonomy" id="3032591"/>
    <lineage>
        <taxon>Bacteria</taxon>
        <taxon>Pseudomonadati</taxon>
        <taxon>Pseudomonadota</taxon>
        <taxon>Alphaproteobacteria</taxon>
        <taxon>Rhodospirillales</taxon>
        <taxon>Rhodovibrionaceae</taxon>
        <taxon>Aquibaculum</taxon>
    </lineage>
</organism>
<dbReference type="RefSeq" id="WP_275820867.1">
    <property type="nucleotide sequence ID" value="NZ_JARHUD010000003.1"/>
</dbReference>
<evidence type="ECO:0000313" key="2">
    <source>
        <dbReference type="EMBL" id="MDF2095438.1"/>
    </source>
</evidence>
<name>A0ABT5YKK3_9PROT</name>
<keyword evidence="3" id="KW-1185">Reference proteome</keyword>
<accession>A0ABT5YKK3</accession>
<feature type="transmembrane region" description="Helical" evidence="1">
    <location>
        <begin position="31"/>
        <end position="47"/>
    </location>
</feature>
<reference evidence="2 3" key="1">
    <citation type="submission" date="2023-03" db="EMBL/GenBank/DDBJ databases">
        <title>Fodinicurvata sp. CAU 1616 isolated from sea sendiment.</title>
        <authorList>
            <person name="Kim W."/>
        </authorList>
    </citation>
    <scope>NUCLEOTIDE SEQUENCE [LARGE SCALE GENOMIC DNA]</scope>
    <source>
        <strain evidence="2 3">CAU 1616</strain>
    </source>
</reference>
<proteinExistence type="predicted"/>
<evidence type="ECO:0000313" key="3">
    <source>
        <dbReference type="Proteomes" id="UP001215503"/>
    </source>
</evidence>
<sequence length="62" mass="6921">MFSDRLIAICALVLLLAFLSVLVMWVPRVDMTVVIGIVVLLVLYDFFRDLGPGRGKQQVDKG</sequence>
<keyword evidence="1" id="KW-0812">Transmembrane</keyword>